<comment type="similarity">
    <text evidence="1">Belongs to the Mg-chelatase subunits D/I family. ComM subfamily.</text>
</comment>
<dbReference type="Gene3D" id="3.30.230.10">
    <property type="match status" value="1"/>
</dbReference>
<accession>A0A2H0WUK5</accession>
<dbReference type="NCBIfam" id="TIGR00368">
    <property type="entry name" value="YifB family Mg chelatase-like AAA ATPase"/>
    <property type="match status" value="1"/>
</dbReference>
<dbReference type="SUPFAM" id="SSF54211">
    <property type="entry name" value="Ribosomal protein S5 domain 2-like"/>
    <property type="match status" value="1"/>
</dbReference>
<dbReference type="EMBL" id="PEZF01000152">
    <property type="protein sequence ID" value="PIS16336.1"/>
    <property type="molecule type" value="Genomic_DNA"/>
</dbReference>
<dbReference type="InterPro" id="IPR004482">
    <property type="entry name" value="Mg_chelat-rel"/>
</dbReference>
<dbReference type="Pfam" id="PF13335">
    <property type="entry name" value="Mg_chelatase_C"/>
    <property type="match status" value="1"/>
</dbReference>
<dbReference type="InterPro" id="IPR027417">
    <property type="entry name" value="P-loop_NTPase"/>
</dbReference>
<dbReference type="PANTHER" id="PTHR32039:SF7">
    <property type="entry name" value="COMPETENCE PROTEIN COMM"/>
    <property type="match status" value="1"/>
</dbReference>
<dbReference type="InterPro" id="IPR025158">
    <property type="entry name" value="Mg_chelat-rel_C"/>
</dbReference>
<feature type="domain" description="AAA+ ATPase" evidence="2">
    <location>
        <begin position="218"/>
        <end position="401"/>
    </location>
</feature>
<dbReference type="InterPro" id="IPR020568">
    <property type="entry name" value="Ribosomal_Su5_D2-typ_SF"/>
</dbReference>
<evidence type="ECO:0000313" key="3">
    <source>
        <dbReference type="EMBL" id="PIS16336.1"/>
    </source>
</evidence>
<dbReference type="Pfam" id="PF01078">
    <property type="entry name" value="Mg_chelatase"/>
    <property type="match status" value="1"/>
</dbReference>
<comment type="caution">
    <text evidence="3">The sequence shown here is derived from an EMBL/GenBank/DDBJ whole genome shotgun (WGS) entry which is preliminary data.</text>
</comment>
<dbReference type="InterPro" id="IPR014721">
    <property type="entry name" value="Ribsml_uS5_D2-typ_fold_subgr"/>
</dbReference>
<evidence type="ECO:0000259" key="2">
    <source>
        <dbReference type="SMART" id="SM00382"/>
    </source>
</evidence>
<protein>
    <submittedName>
        <fullName evidence="3">Magnesium chelatase</fullName>
    </submittedName>
</protein>
<reference evidence="4" key="1">
    <citation type="submission" date="2017-09" db="EMBL/GenBank/DDBJ databases">
        <title>Depth-based differentiation of microbial function through sediment-hosted aquifers and enrichment of novel symbionts in the deep terrestrial subsurface.</title>
        <authorList>
            <person name="Probst A.J."/>
            <person name="Ladd B."/>
            <person name="Jarett J.K."/>
            <person name="Geller-Mcgrath D.E."/>
            <person name="Sieber C.M.K."/>
            <person name="Emerson J.B."/>
            <person name="Anantharaman K."/>
            <person name="Thomas B.C."/>
            <person name="Malmstrom R."/>
            <person name="Stieglmeier M."/>
            <person name="Klingl A."/>
            <person name="Woyke T."/>
            <person name="Ryan C.M."/>
            <person name="Banfield J.F."/>
        </authorList>
    </citation>
    <scope>NUCLEOTIDE SEQUENCE [LARGE SCALE GENOMIC DNA]</scope>
</reference>
<evidence type="ECO:0000313" key="4">
    <source>
        <dbReference type="Proteomes" id="UP000229080"/>
    </source>
</evidence>
<dbReference type="InterPro" id="IPR003593">
    <property type="entry name" value="AAA+_ATPase"/>
</dbReference>
<dbReference type="InterPro" id="IPR045006">
    <property type="entry name" value="CHLI-like"/>
</dbReference>
<dbReference type="GO" id="GO:0005524">
    <property type="term" value="F:ATP binding"/>
    <property type="evidence" value="ECO:0007669"/>
    <property type="project" value="InterPro"/>
</dbReference>
<gene>
    <name evidence="3" type="ORF">COT61_04510</name>
</gene>
<dbReference type="InterPro" id="IPR000523">
    <property type="entry name" value="Mg_chelatse_chII-like_cat_dom"/>
</dbReference>
<dbReference type="Pfam" id="PF13541">
    <property type="entry name" value="ChlI"/>
    <property type="match status" value="1"/>
</dbReference>
<sequence>MPAKVFSAALVGLDSQPIEVEVDLTPGLHCFSIVGLPDAAVNEAKERVSSAIKNSGGSPPHHTNRRVIVNLAPADLKKEGSLYDLPIAVGYLLASNQLRLKNINLDKTIFVGELSLEGNVRQINGALPIALMAKKSGFKTVFLPRQNAAEAALIEDVKIIPTNSLEALIKHLEGEEVIFPQPLTDIQDFSDHFDHPFDMAYIQGQEHAKRALEIAAAGGHNILFSGPPGSGKTLLARALPSILPPMTFDESLEVTKIFSIGGYLPKDKPLIIHRPFRNPHHTASSASLVGGGTNPRPGEITLAHRGVLFLDEFPEFGRQALEALRKPLEDGVISVTRVAKTLIFPARFMLVAAMNPCPCGKLTDPDRECQCSPSQVQKYKRRISGPLLDRIDLHIEVPPVKYDKLSSEKVAEESASVRERVKTARDNQLQRFSDLPIKTNSEMGTKEIKKFCQVDEQTKELLRNAAQQLHLSARSFYRILKLARTIADLASDEAIKTQHVAEALQYRPKEDF</sequence>
<dbReference type="PANTHER" id="PTHR32039">
    <property type="entry name" value="MAGNESIUM-CHELATASE SUBUNIT CHLI"/>
    <property type="match status" value="1"/>
</dbReference>
<organism evidence="3 4">
    <name type="scientific">Candidatus Portnoybacteria bacterium CG09_land_8_20_14_0_10_44_13</name>
    <dbReference type="NCBI Taxonomy" id="1974811"/>
    <lineage>
        <taxon>Bacteria</taxon>
        <taxon>Candidatus Portnoyibacteriota</taxon>
    </lineage>
</organism>
<dbReference type="SUPFAM" id="SSF52540">
    <property type="entry name" value="P-loop containing nucleoside triphosphate hydrolases"/>
    <property type="match status" value="1"/>
</dbReference>
<dbReference type="AlphaFoldDB" id="A0A2H0WUK5"/>
<evidence type="ECO:0000256" key="1">
    <source>
        <dbReference type="ARBA" id="ARBA00006354"/>
    </source>
</evidence>
<proteinExistence type="inferred from homology"/>
<name>A0A2H0WUK5_9BACT</name>
<dbReference type="SMART" id="SM00382">
    <property type="entry name" value="AAA"/>
    <property type="match status" value="1"/>
</dbReference>
<dbReference type="Proteomes" id="UP000229080">
    <property type="component" value="Unassembled WGS sequence"/>
</dbReference>
<dbReference type="Gene3D" id="3.40.50.300">
    <property type="entry name" value="P-loop containing nucleotide triphosphate hydrolases"/>
    <property type="match status" value="1"/>
</dbReference>